<dbReference type="PANTHER" id="PTHR33823">
    <property type="entry name" value="RNA POLYMERASE-BINDING TRANSCRIPTION FACTOR DKSA-RELATED"/>
    <property type="match status" value="1"/>
</dbReference>
<dbReference type="InterPro" id="IPR020458">
    <property type="entry name" value="Znf_DskA_TraR_CS"/>
</dbReference>
<evidence type="ECO:0000259" key="5">
    <source>
        <dbReference type="Pfam" id="PF01258"/>
    </source>
</evidence>
<sequence length="166" mass="19350">MNINKYKNELLNEKKKLTNLIEEMQDNTLFGDTKEHTSEKYTTSELSSYDNHLADMGTETFMQDMQNSLTIHEQGKLNDIENALYKIENGTYGICEECHKHIDEDRLDILPETNLCSCCAKNQPDKHLTSRYENQNLINRGSSFYDDVLLQLNEMNKMPNDESDRD</sequence>
<evidence type="ECO:0000256" key="2">
    <source>
        <dbReference type="ARBA" id="ARBA00022771"/>
    </source>
</evidence>
<dbReference type="AlphaFoldDB" id="A0A1G9QDI0"/>
<dbReference type="PROSITE" id="PS51128">
    <property type="entry name" value="ZF_DKSA_2"/>
    <property type="match status" value="1"/>
</dbReference>
<dbReference type="Gene3D" id="1.20.120.910">
    <property type="entry name" value="DksA, coiled-coil domain"/>
    <property type="match status" value="1"/>
</dbReference>
<accession>A0A1G9QDI0</accession>
<dbReference type="PANTHER" id="PTHR33823:SF4">
    <property type="entry name" value="GENERAL STRESS PROTEIN 16O"/>
    <property type="match status" value="1"/>
</dbReference>
<protein>
    <submittedName>
        <fullName evidence="6">RNA polymerase-binding transcription factor DksA</fullName>
    </submittedName>
</protein>
<keyword evidence="3" id="KW-0862">Zinc</keyword>
<evidence type="ECO:0000313" key="6">
    <source>
        <dbReference type="EMBL" id="SDM08960.1"/>
    </source>
</evidence>
<evidence type="ECO:0000313" key="7">
    <source>
        <dbReference type="Proteomes" id="UP000199068"/>
    </source>
</evidence>
<evidence type="ECO:0000256" key="4">
    <source>
        <dbReference type="PROSITE-ProRule" id="PRU00510"/>
    </source>
</evidence>
<dbReference type="PROSITE" id="PS01102">
    <property type="entry name" value="ZF_DKSA_1"/>
    <property type="match status" value="1"/>
</dbReference>
<proteinExistence type="predicted"/>
<dbReference type="GO" id="GO:0008270">
    <property type="term" value="F:zinc ion binding"/>
    <property type="evidence" value="ECO:0007669"/>
    <property type="project" value="UniProtKB-KW"/>
</dbReference>
<name>A0A1G9QDI0_9FIRM</name>
<organism evidence="6 7">
    <name type="scientific">Romboutsia lituseburensis DSM 797</name>
    <dbReference type="NCBI Taxonomy" id="1121325"/>
    <lineage>
        <taxon>Bacteria</taxon>
        <taxon>Bacillati</taxon>
        <taxon>Bacillota</taxon>
        <taxon>Clostridia</taxon>
        <taxon>Peptostreptococcales</taxon>
        <taxon>Peptostreptococcaceae</taxon>
        <taxon>Romboutsia</taxon>
    </lineage>
</organism>
<dbReference type="Proteomes" id="UP000199068">
    <property type="component" value="Unassembled WGS sequence"/>
</dbReference>
<keyword evidence="1" id="KW-0479">Metal-binding</keyword>
<dbReference type="Pfam" id="PF01258">
    <property type="entry name" value="zf-dskA_traR"/>
    <property type="match status" value="1"/>
</dbReference>
<dbReference type="InterPro" id="IPR000962">
    <property type="entry name" value="Znf_DskA_TraR"/>
</dbReference>
<evidence type="ECO:0000256" key="3">
    <source>
        <dbReference type="ARBA" id="ARBA00022833"/>
    </source>
</evidence>
<dbReference type="SUPFAM" id="SSF57716">
    <property type="entry name" value="Glucocorticoid receptor-like (DNA-binding domain)"/>
    <property type="match status" value="1"/>
</dbReference>
<dbReference type="EMBL" id="FNGW01000005">
    <property type="protein sequence ID" value="SDM08960.1"/>
    <property type="molecule type" value="Genomic_DNA"/>
</dbReference>
<dbReference type="InterPro" id="IPR037187">
    <property type="entry name" value="DnaK_N"/>
</dbReference>
<dbReference type="RefSeq" id="WP_092726160.1">
    <property type="nucleotide sequence ID" value="NZ_FNGW01000005.1"/>
</dbReference>
<feature type="zinc finger region" description="dksA C4-type" evidence="4">
    <location>
        <begin position="95"/>
        <end position="119"/>
    </location>
</feature>
<feature type="domain" description="Zinc finger DksA/TraR C4-type" evidence="5">
    <location>
        <begin position="90"/>
        <end position="120"/>
    </location>
</feature>
<keyword evidence="2" id="KW-0863">Zinc-finger</keyword>
<gene>
    <name evidence="6" type="ORF">SAMN04515677_105151</name>
</gene>
<evidence type="ECO:0000256" key="1">
    <source>
        <dbReference type="ARBA" id="ARBA00022723"/>
    </source>
</evidence>
<dbReference type="SUPFAM" id="SSF109635">
    <property type="entry name" value="DnaK suppressor protein DksA, alpha-hairpin domain"/>
    <property type="match status" value="1"/>
</dbReference>
<dbReference type="STRING" id="1121325.SAMN04515677_105151"/>
<keyword evidence="7" id="KW-1185">Reference proteome</keyword>
<reference evidence="6 7" key="1">
    <citation type="submission" date="2016-10" db="EMBL/GenBank/DDBJ databases">
        <authorList>
            <person name="de Groot N.N."/>
        </authorList>
    </citation>
    <scope>NUCLEOTIDE SEQUENCE [LARGE SCALE GENOMIC DNA]</scope>
    <source>
        <strain evidence="6 7">DSM 797</strain>
    </source>
</reference>